<sequence>MNFLEIIKQIKEIKLELSHLGSCTTHGLTDQEIAQLDERFFLATEKLKKLKARRDNKPEGFL</sequence>
<protein>
    <submittedName>
        <fullName evidence="1">Uncharacterized protein</fullName>
    </submittedName>
</protein>
<dbReference type="AlphaFoldDB" id="A0A833PG69"/>
<proteinExistence type="predicted"/>
<comment type="caution">
    <text evidence="1">The sequence shown here is derived from an EMBL/GenBank/DDBJ whole genome shotgun (WGS) entry which is preliminary data.</text>
</comment>
<accession>A0A833PG69</accession>
<name>A0A833PG69_ACIBZ</name>
<dbReference type="Proteomes" id="UP000490535">
    <property type="component" value="Unassembled WGS sequence"/>
</dbReference>
<evidence type="ECO:0000313" key="2">
    <source>
        <dbReference type="Proteomes" id="UP000490535"/>
    </source>
</evidence>
<gene>
    <name evidence="1" type="ORF">GAK29_01520</name>
</gene>
<dbReference type="EMBL" id="WNDP01000028">
    <property type="protein sequence ID" value="KAF1026119.1"/>
    <property type="molecule type" value="Genomic_DNA"/>
</dbReference>
<evidence type="ECO:0000313" key="1">
    <source>
        <dbReference type="EMBL" id="KAF1026119.1"/>
    </source>
</evidence>
<organism evidence="1 2">
    <name type="scientific">Acinetobacter bereziniae</name>
    <name type="common">Acinetobacter genomosp. 10</name>
    <dbReference type="NCBI Taxonomy" id="106648"/>
    <lineage>
        <taxon>Bacteria</taxon>
        <taxon>Pseudomonadati</taxon>
        <taxon>Pseudomonadota</taxon>
        <taxon>Gammaproteobacteria</taxon>
        <taxon>Moraxellales</taxon>
        <taxon>Moraxellaceae</taxon>
        <taxon>Acinetobacter</taxon>
    </lineage>
</organism>
<reference evidence="2" key="1">
    <citation type="journal article" date="2020" name="MBio">
        <title>Horizontal gene transfer to a defensive symbiont with a reduced genome amongst a multipartite beetle microbiome.</title>
        <authorList>
            <person name="Waterworth S.C."/>
            <person name="Florez L.V."/>
            <person name="Rees E.R."/>
            <person name="Hertweck C."/>
            <person name="Kaltenpoth M."/>
            <person name="Kwan J.C."/>
        </authorList>
    </citation>
    <scope>NUCLEOTIDE SEQUENCE [LARGE SCALE GENOMIC DNA]</scope>
</reference>